<feature type="region of interest" description="Disordered" evidence="5">
    <location>
        <begin position="1106"/>
        <end position="1141"/>
    </location>
</feature>
<reference evidence="7" key="1">
    <citation type="submission" date="2023-06" db="EMBL/GenBank/DDBJ databases">
        <title>Male Hemibagrus guttatus genome.</title>
        <authorList>
            <person name="Bian C."/>
        </authorList>
    </citation>
    <scope>NUCLEOTIDE SEQUENCE</scope>
    <source>
        <strain evidence="7">Male_cb2023</strain>
        <tissue evidence="7">Muscle</tissue>
    </source>
</reference>
<feature type="domain" description="EF-hand" evidence="6">
    <location>
        <begin position="1407"/>
        <end position="1442"/>
    </location>
</feature>
<sequence>MLALTHVEDEVIDVTGGVIEVADEAIKVKYGVIEVKDGAIVVEDGAIVVEDGATERCVFVEPLGHGVCGGDGVVVGGVGGGGVGVCVVGGDGVGDGVGGGDVVVGGGGVVGGCVGGGGGVGGGIGGGFGGGGGCGGVVGGGDVVVGGGDVGVYGGGGVGGGSGVCVVGCGGDVGGGDVGGGVGGGDGGGGCGGVGVVGVYGGVGGGSGVGGGGGGVVGGVGGVYGGGGGGGGGVVGGVYGGVGGSSGGVVGGGNGVVCGGVCGVGGVGGVGVVGGGGVVVLVVVVVLLEKMAATYRIVVSSINYYNSVVVDRRVQQTVHYCNGPCGAVKHGLSCTVAHRSTCAELLDSSQTYTDRPIGFHESASKILENGGCGHVGFGEDFHYQVVPRVKKGSAIQSSTSLKDITGEAINLASGKMKEFSFEKVKYSSSHVTFRKGRKVRPDSYSRRSADLDVIYGHFGNDENCPPQKSAPDEQKLNRSISLEQNLNNAASFYLNSLTEENLIARILEKTKTDSNASGEDIKACLDILLKCSEDLKKCTDIIKQCIKRKSMSGDGEDSGNPDAIYKTMMARLSSYLKRLPFDLDLGHAGRPEHNDLSELVNTLHGLQQRPFSPFGNEQPPRYEDVVQTPPSTKLQSNSLSCPSPESLDGTRDLPGNLTSAQGLAASLPAHSSANGLQYSILPSSTSSTKPSSLHYPISTGRHDASNSISKDTSMETLYIEEDADIGRALDRKQGSSVSESRQLSRRHDIMGLSAGISDKLPDLSRNGPVYPLKAEAGTNQAYTTSYSTESRILSNSAPHVTRDGVDEIDKLLMDLECLSQNMQKEPPLPPKQRQINAYQKNLHQIGSSGTKGPLCPNPPAISSTKQTNRDTEETGEEDDGALLLRILESIESFAQELVDCGSGTGTQSKECEVMRLLQDTLAKTELSTENVPVPALAPETAPGPSPAATPSVSATPLPVAVTSATPAKFLSLLVAGRDTGSTILIQQTPEVIRIQKAGVCGQELATRVFEGSVWLVCSVEGAKQGRRKAVERDLQPSKAEITEDFGVCFSSLAGRSPIDLSLDFATMMIKDSSLREDPDLRGELEFLARGCDFVLPSRFKKRLKSFQRAQIQPEKKPVSPPPPPPIPRSPSPPPPAPPPPSINIPRFYFPTGLPNLTANIDEAIAKVEAAFAKLQEEKADIYEMSKIAKACGCPMYWKAPMFHCAGGERTGFVSVHSFIATWRKLLHSCYDDSSKFVYLLAKPGCAYLEQEDFIPLLQDVVDTHPGLTFLKDAPEFHSRYITTVIQRIFYTVNRSWTGRITMTELRRSNFLQTLSLLEEEDDINQITDYFSYEHFYVIYCKFWELDTDHDLFIDPKDLSRYNDHASSSRIIERLFSGAVTRGNSVQREGRMSYAEFVWFLISEEDKKNPTSIEYWFRCMDLDGDGVLSMYELEYFYEEQCERMEGMGIEPLPFQDLLCQMLDLVKPESQGKITLRDLKRCRMAHIFFDTFFNLDKYLDHEQRDPFSVQKDVDSEGPEPSDWDKYASEEYEILVAEETVSEHLHDGSFEDDYECEELPVTSDIGNKMDKLVISDLSP</sequence>
<comment type="function">
    <text evidence="3">The B regulatory subunit might modulate substrate selectivity and catalytic activity, and might also direct the localization of the catalytic enzyme to a particular subcellular compartment.</text>
</comment>
<feature type="compositionally biased region" description="Low complexity" evidence="5">
    <location>
        <begin position="683"/>
        <end position="693"/>
    </location>
</feature>
<dbReference type="InterPro" id="IPR002048">
    <property type="entry name" value="EF_hand_dom"/>
</dbReference>
<dbReference type="GO" id="GO:0019888">
    <property type="term" value="F:protein phosphatase regulator activity"/>
    <property type="evidence" value="ECO:0007669"/>
    <property type="project" value="TreeGrafter"/>
</dbReference>
<evidence type="ECO:0000256" key="1">
    <source>
        <dbReference type="ARBA" id="ARBA00022723"/>
    </source>
</evidence>
<dbReference type="GO" id="GO:0005509">
    <property type="term" value="F:calcium ion binding"/>
    <property type="evidence" value="ECO:0007669"/>
    <property type="project" value="InterPro"/>
</dbReference>
<dbReference type="InterPro" id="IPR018247">
    <property type="entry name" value="EF_Hand_1_Ca_BS"/>
</dbReference>
<dbReference type="PANTHER" id="PTHR14095:SF3">
    <property type="entry name" value="SERINE_THREONINE-PROTEIN PHOSPHATASE 2A REGULATORY SUBUNIT B'' SUBUNIT ALPHA"/>
    <property type="match status" value="1"/>
</dbReference>
<keyword evidence="8" id="KW-1185">Reference proteome</keyword>
<dbReference type="FunFam" id="1.10.238.220:FF:000001">
    <property type="entry name" value="Serine/threonine-protein phosphatase 2A regulatory subunit B'' subunit alpha"/>
    <property type="match status" value="1"/>
</dbReference>
<feature type="region of interest" description="Disordered" evidence="5">
    <location>
        <begin position="683"/>
        <end position="708"/>
    </location>
</feature>
<proteinExistence type="predicted"/>
<dbReference type="InterPro" id="IPR048855">
    <property type="entry name" value="P2R3A_B_D_EF-hand"/>
</dbReference>
<feature type="compositionally biased region" description="Pro residues" evidence="5">
    <location>
        <begin position="1118"/>
        <end position="1141"/>
    </location>
</feature>
<evidence type="ECO:0000313" key="7">
    <source>
        <dbReference type="EMBL" id="KAK3531848.1"/>
    </source>
</evidence>
<dbReference type="FunFam" id="1.10.238.10:FF:000628">
    <property type="entry name" value="Serine/threonine-protein phosphatase 2A regulatory subunit B'' subunit beta"/>
    <property type="match status" value="1"/>
</dbReference>
<organism evidence="7 8">
    <name type="scientific">Hemibagrus guttatus</name>
    <dbReference type="NCBI Taxonomy" id="175788"/>
    <lineage>
        <taxon>Eukaryota</taxon>
        <taxon>Metazoa</taxon>
        <taxon>Chordata</taxon>
        <taxon>Craniata</taxon>
        <taxon>Vertebrata</taxon>
        <taxon>Euteleostomi</taxon>
        <taxon>Actinopterygii</taxon>
        <taxon>Neopterygii</taxon>
        <taxon>Teleostei</taxon>
        <taxon>Ostariophysi</taxon>
        <taxon>Siluriformes</taxon>
        <taxon>Bagridae</taxon>
        <taxon>Hemibagrus</taxon>
    </lineage>
</organism>
<dbReference type="GO" id="GO:0000159">
    <property type="term" value="C:protein phosphatase type 2A complex"/>
    <property type="evidence" value="ECO:0007669"/>
    <property type="project" value="TreeGrafter"/>
</dbReference>
<feature type="region of interest" description="Disordered" evidence="5">
    <location>
        <begin position="847"/>
        <end position="878"/>
    </location>
</feature>
<dbReference type="FunFam" id="1.10.238.230:FF:000001">
    <property type="entry name" value="Serine/threonine-protein phosphatase 2A regulatory subunit B'' subunit beta"/>
    <property type="match status" value="1"/>
</dbReference>
<evidence type="ECO:0000313" key="8">
    <source>
        <dbReference type="Proteomes" id="UP001274896"/>
    </source>
</evidence>
<comment type="caution">
    <text evidence="7">The sequence shown here is derived from an EMBL/GenBank/DDBJ whole genome shotgun (WGS) entry which is preliminary data.</text>
</comment>
<feature type="compositionally biased region" description="Polar residues" evidence="5">
    <location>
        <begin position="628"/>
        <end position="643"/>
    </location>
</feature>
<name>A0AAE0QUL5_9TELE</name>
<dbReference type="Gene3D" id="1.10.238.230">
    <property type="match status" value="1"/>
</dbReference>
<feature type="coiled-coil region" evidence="4">
    <location>
        <begin position="1157"/>
        <end position="1184"/>
    </location>
</feature>
<dbReference type="InterPro" id="IPR011992">
    <property type="entry name" value="EF-hand-dom_pair"/>
</dbReference>
<keyword evidence="4" id="KW-0175">Coiled coil</keyword>
<dbReference type="Gene3D" id="1.10.238.10">
    <property type="entry name" value="EF-hand"/>
    <property type="match status" value="1"/>
</dbReference>
<feature type="region of interest" description="Disordered" evidence="5">
    <location>
        <begin position="934"/>
        <end position="953"/>
    </location>
</feature>
<keyword evidence="2" id="KW-0106">Calcium</keyword>
<dbReference type="Pfam" id="PF17958">
    <property type="entry name" value="EF-hand_13"/>
    <property type="match status" value="1"/>
</dbReference>
<dbReference type="PROSITE" id="PS00018">
    <property type="entry name" value="EF_HAND_1"/>
    <property type="match status" value="1"/>
</dbReference>
<feature type="region of interest" description="Disordered" evidence="5">
    <location>
        <begin position="607"/>
        <end position="658"/>
    </location>
</feature>
<dbReference type="InterPro" id="IPR041534">
    <property type="entry name" value="EF-hand_13"/>
</dbReference>
<evidence type="ECO:0000256" key="4">
    <source>
        <dbReference type="SAM" id="Coils"/>
    </source>
</evidence>
<evidence type="ECO:0000256" key="2">
    <source>
        <dbReference type="ARBA" id="ARBA00022837"/>
    </source>
</evidence>
<evidence type="ECO:0000259" key="6">
    <source>
        <dbReference type="PROSITE" id="PS50222"/>
    </source>
</evidence>
<accession>A0AAE0QUL5</accession>
<dbReference type="Pfam" id="PF21161">
    <property type="entry name" value="P2R3B_EF-hand"/>
    <property type="match status" value="1"/>
</dbReference>
<evidence type="ECO:0000256" key="3">
    <source>
        <dbReference type="ARBA" id="ARBA00093310"/>
    </source>
</evidence>
<dbReference type="PROSITE" id="PS50222">
    <property type="entry name" value="EF_HAND_2"/>
    <property type="match status" value="1"/>
</dbReference>
<protein>
    <recommendedName>
        <fullName evidence="6">EF-hand domain-containing protein</fullName>
    </recommendedName>
</protein>
<keyword evidence="1" id="KW-0479">Metal-binding</keyword>
<evidence type="ECO:0000256" key="5">
    <source>
        <dbReference type="SAM" id="MobiDB-lite"/>
    </source>
</evidence>
<dbReference type="Proteomes" id="UP001274896">
    <property type="component" value="Unassembled WGS sequence"/>
</dbReference>
<dbReference type="Pfam" id="PF13499">
    <property type="entry name" value="EF-hand_7"/>
    <property type="match status" value="1"/>
</dbReference>
<gene>
    <name evidence="7" type="ORF">QTP70_032499</name>
</gene>
<dbReference type="PANTHER" id="PTHR14095">
    <property type="entry name" value="PHOSPHATASE 2A REGULATORY SUBUNIT-RELATED"/>
    <property type="match status" value="1"/>
</dbReference>
<dbReference type="EMBL" id="JAUCMX010000011">
    <property type="protein sequence ID" value="KAK3531848.1"/>
    <property type="molecule type" value="Genomic_DNA"/>
</dbReference>
<dbReference type="Gene3D" id="1.10.238.220">
    <property type="match status" value="1"/>
</dbReference>
<dbReference type="SUPFAM" id="SSF47473">
    <property type="entry name" value="EF-hand"/>
    <property type="match status" value="2"/>
</dbReference>